<organism evidence="1 2">
    <name type="scientific">Trichonephila inaurata madagascariensis</name>
    <dbReference type="NCBI Taxonomy" id="2747483"/>
    <lineage>
        <taxon>Eukaryota</taxon>
        <taxon>Metazoa</taxon>
        <taxon>Ecdysozoa</taxon>
        <taxon>Arthropoda</taxon>
        <taxon>Chelicerata</taxon>
        <taxon>Arachnida</taxon>
        <taxon>Araneae</taxon>
        <taxon>Araneomorphae</taxon>
        <taxon>Entelegynae</taxon>
        <taxon>Araneoidea</taxon>
        <taxon>Nephilidae</taxon>
        <taxon>Trichonephila</taxon>
        <taxon>Trichonephila inaurata</taxon>
    </lineage>
</organism>
<dbReference type="AlphaFoldDB" id="A0A8X7BSP4"/>
<evidence type="ECO:0000313" key="1">
    <source>
        <dbReference type="EMBL" id="GFY41177.1"/>
    </source>
</evidence>
<evidence type="ECO:0000313" key="2">
    <source>
        <dbReference type="Proteomes" id="UP000886998"/>
    </source>
</evidence>
<gene>
    <name evidence="1" type="ORF">TNIN_20441</name>
</gene>
<reference evidence="1" key="1">
    <citation type="submission" date="2020-08" db="EMBL/GenBank/DDBJ databases">
        <title>Multicomponent nature underlies the extraordinary mechanical properties of spider dragline silk.</title>
        <authorList>
            <person name="Kono N."/>
            <person name="Nakamura H."/>
            <person name="Mori M."/>
            <person name="Yoshida Y."/>
            <person name="Ohtoshi R."/>
            <person name="Malay A.D."/>
            <person name="Moran D.A.P."/>
            <person name="Tomita M."/>
            <person name="Numata K."/>
            <person name="Arakawa K."/>
        </authorList>
    </citation>
    <scope>NUCLEOTIDE SEQUENCE</scope>
</reference>
<dbReference type="EMBL" id="BMAV01002333">
    <property type="protein sequence ID" value="GFY41177.1"/>
    <property type="molecule type" value="Genomic_DNA"/>
</dbReference>
<dbReference type="Proteomes" id="UP000886998">
    <property type="component" value="Unassembled WGS sequence"/>
</dbReference>
<name>A0A8X7BSP4_9ARAC</name>
<protein>
    <submittedName>
        <fullName evidence="1">Uncharacterized protein</fullName>
    </submittedName>
</protein>
<keyword evidence="2" id="KW-1185">Reference proteome</keyword>
<sequence length="77" mass="8409">MERRTIRMTEEIPVNPAKISLTSPGKSGGRIRVVMSAHQGSREIQKRHPGQRKIGSSHMIAYLVSGTVASKAGSHCR</sequence>
<accession>A0A8X7BSP4</accession>
<proteinExistence type="predicted"/>
<comment type="caution">
    <text evidence="1">The sequence shown here is derived from an EMBL/GenBank/DDBJ whole genome shotgun (WGS) entry which is preliminary data.</text>
</comment>